<evidence type="ECO:0000256" key="2">
    <source>
        <dbReference type="ARBA" id="ARBA00023012"/>
    </source>
</evidence>
<dbReference type="InterPro" id="IPR016032">
    <property type="entry name" value="Sig_transdc_resp-reg_C-effctor"/>
</dbReference>
<dbReference type="PROSITE" id="PS51755">
    <property type="entry name" value="OMPR_PHOB"/>
    <property type="match status" value="1"/>
</dbReference>
<keyword evidence="1 6" id="KW-0597">Phosphoprotein</keyword>
<dbReference type="SMART" id="SM00448">
    <property type="entry name" value="REC"/>
    <property type="match status" value="1"/>
</dbReference>
<dbReference type="PANTHER" id="PTHR48111:SF11">
    <property type="entry name" value="TWO-COMPONENT RESPONSE REGULATOR"/>
    <property type="match status" value="1"/>
</dbReference>
<dbReference type="Gene3D" id="3.40.50.2300">
    <property type="match status" value="1"/>
</dbReference>
<dbReference type="InterPro" id="IPR001867">
    <property type="entry name" value="OmpR/PhoB-type_DNA-bd"/>
</dbReference>
<dbReference type="GO" id="GO:0006355">
    <property type="term" value="P:regulation of DNA-templated transcription"/>
    <property type="evidence" value="ECO:0007669"/>
    <property type="project" value="InterPro"/>
</dbReference>
<accession>A0A7X1AX33</accession>
<keyword evidence="3" id="KW-0805">Transcription regulation</keyword>
<feature type="domain" description="Response regulatory" evidence="8">
    <location>
        <begin position="7"/>
        <end position="121"/>
    </location>
</feature>
<evidence type="ECO:0000256" key="3">
    <source>
        <dbReference type="ARBA" id="ARBA00023015"/>
    </source>
</evidence>
<feature type="modified residue" description="4-aspartylphosphate" evidence="6">
    <location>
        <position position="56"/>
    </location>
</feature>
<dbReference type="CDD" id="cd17574">
    <property type="entry name" value="REC_OmpR"/>
    <property type="match status" value="1"/>
</dbReference>
<feature type="DNA-binding region" description="OmpR/PhoB-type" evidence="7">
    <location>
        <begin position="137"/>
        <end position="236"/>
    </location>
</feature>
<dbReference type="Gene3D" id="1.10.10.10">
    <property type="entry name" value="Winged helix-like DNA-binding domain superfamily/Winged helix DNA-binding domain"/>
    <property type="match status" value="1"/>
</dbReference>
<dbReference type="Pfam" id="PF00486">
    <property type="entry name" value="Trans_reg_C"/>
    <property type="match status" value="1"/>
</dbReference>
<comment type="caution">
    <text evidence="10">The sequence shown here is derived from an EMBL/GenBank/DDBJ whole genome shotgun (WGS) entry which is preliminary data.</text>
</comment>
<protein>
    <submittedName>
        <fullName evidence="10">Response regulator transcription factor</fullName>
    </submittedName>
</protein>
<name>A0A7X1AX33_9BACT</name>
<dbReference type="SMART" id="SM00862">
    <property type="entry name" value="Trans_reg_C"/>
    <property type="match status" value="1"/>
</dbReference>
<dbReference type="Proteomes" id="UP000525652">
    <property type="component" value="Unassembled WGS sequence"/>
</dbReference>
<dbReference type="InterPro" id="IPR001789">
    <property type="entry name" value="Sig_transdc_resp-reg_receiver"/>
</dbReference>
<reference evidence="10 11" key="1">
    <citation type="submission" date="2020-07" db="EMBL/GenBank/DDBJ databases">
        <authorList>
            <person name="Feng X."/>
        </authorList>
    </citation>
    <scope>NUCLEOTIDE SEQUENCE [LARGE SCALE GENOMIC DNA]</scope>
    <source>
        <strain evidence="10 11">JCM14086</strain>
    </source>
</reference>
<dbReference type="PANTHER" id="PTHR48111">
    <property type="entry name" value="REGULATOR OF RPOS"/>
    <property type="match status" value="1"/>
</dbReference>
<dbReference type="Gene3D" id="6.10.250.690">
    <property type="match status" value="1"/>
</dbReference>
<dbReference type="EMBL" id="JACHVA010000053">
    <property type="protein sequence ID" value="MBC2601499.1"/>
    <property type="molecule type" value="Genomic_DNA"/>
</dbReference>
<keyword evidence="11" id="KW-1185">Reference proteome</keyword>
<dbReference type="AlphaFoldDB" id="A0A7X1AX33"/>
<dbReference type="SUPFAM" id="SSF52172">
    <property type="entry name" value="CheY-like"/>
    <property type="match status" value="1"/>
</dbReference>
<evidence type="ECO:0000256" key="4">
    <source>
        <dbReference type="ARBA" id="ARBA00023125"/>
    </source>
</evidence>
<evidence type="ECO:0000256" key="7">
    <source>
        <dbReference type="PROSITE-ProRule" id="PRU01091"/>
    </source>
</evidence>
<evidence type="ECO:0000256" key="1">
    <source>
        <dbReference type="ARBA" id="ARBA00022553"/>
    </source>
</evidence>
<dbReference type="GO" id="GO:0000976">
    <property type="term" value="F:transcription cis-regulatory region binding"/>
    <property type="evidence" value="ECO:0007669"/>
    <property type="project" value="TreeGrafter"/>
</dbReference>
<gene>
    <name evidence="10" type="ORF">H5P30_06880</name>
</gene>
<dbReference type="GO" id="GO:0005829">
    <property type="term" value="C:cytosol"/>
    <property type="evidence" value="ECO:0007669"/>
    <property type="project" value="TreeGrafter"/>
</dbReference>
<keyword evidence="4 7" id="KW-0238">DNA-binding</keyword>
<evidence type="ECO:0000313" key="10">
    <source>
        <dbReference type="EMBL" id="MBC2601499.1"/>
    </source>
</evidence>
<dbReference type="InterPro" id="IPR011006">
    <property type="entry name" value="CheY-like_superfamily"/>
</dbReference>
<evidence type="ECO:0000259" key="8">
    <source>
        <dbReference type="PROSITE" id="PS50110"/>
    </source>
</evidence>
<dbReference type="InterPro" id="IPR036388">
    <property type="entry name" value="WH-like_DNA-bd_sf"/>
</dbReference>
<dbReference type="CDD" id="cd00383">
    <property type="entry name" value="trans_reg_C"/>
    <property type="match status" value="1"/>
</dbReference>
<dbReference type="RefSeq" id="WP_185692210.1">
    <property type="nucleotide sequence ID" value="NZ_JACHVA010000053.1"/>
</dbReference>
<organism evidence="10 11">
    <name type="scientific">Puniceicoccus vermicola</name>
    <dbReference type="NCBI Taxonomy" id="388746"/>
    <lineage>
        <taxon>Bacteria</taxon>
        <taxon>Pseudomonadati</taxon>
        <taxon>Verrucomicrobiota</taxon>
        <taxon>Opitutia</taxon>
        <taxon>Puniceicoccales</taxon>
        <taxon>Puniceicoccaceae</taxon>
        <taxon>Puniceicoccus</taxon>
    </lineage>
</organism>
<keyword evidence="5" id="KW-0804">Transcription</keyword>
<dbReference type="InterPro" id="IPR039420">
    <property type="entry name" value="WalR-like"/>
</dbReference>
<dbReference type="Pfam" id="PF00072">
    <property type="entry name" value="Response_reg"/>
    <property type="match status" value="1"/>
</dbReference>
<proteinExistence type="predicted"/>
<evidence type="ECO:0000313" key="11">
    <source>
        <dbReference type="Proteomes" id="UP000525652"/>
    </source>
</evidence>
<dbReference type="PROSITE" id="PS50110">
    <property type="entry name" value="RESPONSE_REGULATORY"/>
    <property type="match status" value="1"/>
</dbReference>
<evidence type="ECO:0000259" key="9">
    <source>
        <dbReference type="PROSITE" id="PS51755"/>
    </source>
</evidence>
<keyword evidence="2" id="KW-0902">Two-component regulatory system</keyword>
<dbReference type="FunFam" id="3.40.50.2300:FF:000001">
    <property type="entry name" value="DNA-binding response regulator PhoB"/>
    <property type="match status" value="1"/>
</dbReference>
<evidence type="ECO:0000256" key="6">
    <source>
        <dbReference type="PROSITE-ProRule" id="PRU00169"/>
    </source>
</evidence>
<sequence>MSEGRFTILVAEDDASIRLGLTDTLETEGYRVAVAANGEEALRRFRSETPDLVLLDVMMPRMSGYDVCREIRGKNREVPILMLTAKGEEIDKVLGLELGADDYITKPFGIRELLARVAAALRRSRLKSAPAEARDPVEPFPFGTAVVEPGLRELKRGDEKISLTQLESRLILAFHRNPDRALSRDHLLNEAWGIDYCGTTRTLDQHVSQLRKKIELDPARPEFILTVHGLGYRYRPVGDQEG</sequence>
<dbReference type="GO" id="GO:0032993">
    <property type="term" value="C:protein-DNA complex"/>
    <property type="evidence" value="ECO:0007669"/>
    <property type="project" value="TreeGrafter"/>
</dbReference>
<dbReference type="SUPFAM" id="SSF46894">
    <property type="entry name" value="C-terminal effector domain of the bipartite response regulators"/>
    <property type="match status" value="1"/>
</dbReference>
<evidence type="ECO:0000256" key="5">
    <source>
        <dbReference type="ARBA" id="ARBA00023163"/>
    </source>
</evidence>
<dbReference type="GO" id="GO:0000156">
    <property type="term" value="F:phosphorelay response regulator activity"/>
    <property type="evidence" value="ECO:0007669"/>
    <property type="project" value="TreeGrafter"/>
</dbReference>
<feature type="domain" description="OmpR/PhoB-type" evidence="9">
    <location>
        <begin position="137"/>
        <end position="236"/>
    </location>
</feature>